<proteinExistence type="predicted"/>
<dbReference type="AlphaFoldDB" id="A0A844W2F8"/>
<reference evidence="1 2" key="1">
    <citation type="submission" date="2019-11" db="EMBL/GenBank/DDBJ databases">
        <title>Pseudooceanicola pacifica sp. nov., isolated from deep-sea sediment of the Pacific Ocean.</title>
        <authorList>
            <person name="Lyu L."/>
        </authorList>
    </citation>
    <scope>NUCLEOTIDE SEQUENCE [LARGE SCALE GENOMIC DNA]</scope>
    <source>
        <strain evidence="1 2">216_PA32_1</strain>
    </source>
</reference>
<dbReference type="EMBL" id="WNXQ01000003">
    <property type="protein sequence ID" value="MWB77967.1"/>
    <property type="molecule type" value="Genomic_DNA"/>
</dbReference>
<organism evidence="1 2">
    <name type="scientific">Pseudooceanicola pacificus</name>
    <dbReference type="NCBI Taxonomy" id="2676438"/>
    <lineage>
        <taxon>Bacteria</taxon>
        <taxon>Pseudomonadati</taxon>
        <taxon>Pseudomonadota</taxon>
        <taxon>Alphaproteobacteria</taxon>
        <taxon>Rhodobacterales</taxon>
        <taxon>Paracoccaceae</taxon>
        <taxon>Pseudooceanicola</taxon>
    </lineage>
</organism>
<protein>
    <recommendedName>
        <fullName evidence="3">DUF2336 domain-containing protein</fullName>
    </recommendedName>
</protein>
<gene>
    <name evidence="1" type="ORF">GLS40_08030</name>
</gene>
<evidence type="ECO:0000313" key="1">
    <source>
        <dbReference type="EMBL" id="MWB77967.1"/>
    </source>
</evidence>
<dbReference type="SUPFAM" id="SSF48019">
    <property type="entry name" value="post-AAA+ oligomerization domain-like"/>
    <property type="match status" value="1"/>
</dbReference>
<evidence type="ECO:0008006" key="3">
    <source>
        <dbReference type="Google" id="ProtNLM"/>
    </source>
</evidence>
<dbReference type="GO" id="GO:0003677">
    <property type="term" value="F:DNA binding"/>
    <property type="evidence" value="ECO:0007669"/>
    <property type="project" value="InterPro"/>
</dbReference>
<keyword evidence="2" id="KW-1185">Reference proteome</keyword>
<sequence>MTKPDPLARFSTDLVRRLAARDHVPEGQPMTLSPWLAMSLLQKAVRRGRSDLALRAAATLLRDAPDRLWRRLGVIAFEDVGLGSLPTLGLTVAALRGKRFRLAIGGDWPVASLIVTELCAARKSRAADELLMGIETLSHLAEQRRDLACMTNACLRLLALTTTDLHQRALALTYILGTDRPGHPLPAHRGEAALAVDLLDELGVAPTTLAICRECVKKTGEALPLLVALLALENGLRADPTDDPMPPEVLIGDLPGWALDQFTREGKAALTRLAATTSGVAAMTAALVPKPERVRLLGRLLFRVEGSLLTNRVGGDLSDRLHAQQTFETLGVDPRHAAQALDLMREDLPLLNCIRAAVLKEANHG</sequence>
<accession>A0A844W2F8</accession>
<dbReference type="RefSeq" id="WP_160382217.1">
    <property type="nucleotide sequence ID" value="NZ_WNXQ01000003.1"/>
</dbReference>
<dbReference type="GO" id="GO:0006260">
    <property type="term" value="P:DNA replication"/>
    <property type="evidence" value="ECO:0007669"/>
    <property type="project" value="InterPro"/>
</dbReference>
<name>A0A844W2F8_9RHOB</name>
<evidence type="ECO:0000313" key="2">
    <source>
        <dbReference type="Proteomes" id="UP000443843"/>
    </source>
</evidence>
<dbReference type="Proteomes" id="UP000443843">
    <property type="component" value="Unassembled WGS sequence"/>
</dbReference>
<dbReference type="Gene3D" id="1.20.272.10">
    <property type="match status" value="1"/>
</dbReference>
<comment type="caution">
    <text evidence="1">The sequence shown here is derived from an EMBL/GenBank/DDBJ whole genome shotgun (WGS) entry which is preliminary data.</text>
</comment>
<dbReference type="InterPro" id="IPR008921">
    <property type="entry name" value="DNA_pol3_clamp-load_cplx_C"/>
</dbReference>